<proteinExistence type="predicted"/>
<dbReference type="Gene3D" id="3.40.1650.10">
    <property type="entry name" value="RbsD-like domain"/>
    <property type="match status" value="1"/>
</dbReference>
<name>A0ABS5KCQ5_9BACT</name>
<dbReference type="PANTHER" id="PTHR31690:SF4">
    <property type="entry name" value="FUCOSE MUTAROTASE"/>
    <property type="match status" value="1"/>
</dbReference>
<keyword evidence="2 4" id="KW-0413">Isomerase</keyword>
<evidence type="ECO:0000256" key="3">
    <source>
        <dbReference type="ARBA" id="ARBA00036324"/>
    </source>
</evidence>
<evidence type="ECO:0000313" key="4">
    <source>
        <dbReference type="EMBL" id="MBS2212820.1"/>
    </source>
</evidence>
<evidence type="ECO:0000313" key="5">
    <source>
        <dbReference type="Proteomes" id="UP000721861"/>
    </source>
</evidence>
<reference evidence="4 5" key="1">
    <citation type="journal article" date="2014" name="Int. J. Syst. Evol. Microbiol.">
        <title>Carboxylicivirga gen. nov. in the family Marinilabiliaceae with two novel species, Carboxylicivirga mesophila sp. nov. and Carboxylicivirga taeanensis sp. nov., and reclassification of Cytophaga fermentans as Saccharicrinis fermentans gen. nov., comb. nov.</title>
        <authorList>
            <person name="Yang S.H."/>
            <person name="Seo H.S."/>
            <person name="Woo J.H."/>
            <person name="Oh H.M."/>
            <person name="Jang H."/>
            <person name="Lee J.H."/>
            <person name="Kim S.J."/>
            <person name="Kwon K.K."/>
        </authorList>
    </citation>
    <scope>NUCLEOTIDE SEQUENCE [LARGE SCALE GENOMIC DNA]</scope>
    <source>
        <strain evidence="4 5">JCM 18290</strain>
    </source>
</reference>
<dbReference type="InterPro" id="IPR023750">
    <property type="entry name" value="RbsD-like_sf"/>
</dbReference>
<dbReference type="RefSeq" id="WP_212229649.1">
    <property type="nucleotide sequence ID" value="NZ_JAGUCN010000018.1"/>
</dbReference>
<organism evidence="4 5">
    <name type="scientific">Carboxylicivirga mesophila</name>
    <dbReference type="NCBI Taxonomy" id="1166478"/>
    <lineage>
        <taxon>Bacteria</taxon>
        <taxon>Pseudomonadati</taxon>
        <taxon>Bacteroidota</taxon>
        <taxon>Bacteroidia</taxon>
        <taxon>Marinilabiliales</taxon>
        <taxon>Marinilabiliaceae</taxon>
        <taxon>Carboxylicivirga</taxon>
    </lineage>
</organism>
<dbReference type="EMBL" id="JAGUCN010000018">
    <property type="protein sequence ID" value="MBS2212820.1"/>
    <property type="molecule type" value="Genomic_DNA"/>
</dbReference>
<dbReference type="InterPro" id="IPR050443">
    <property type="entry name" value="RbsD/FucU_mutarotase"/>
</dbReference>
<protein>
    <submittedName>
        <fullName evidence="4">L-fucose mutarotase</fullName>
        <ecNumber evidence="4">5.1.3.29</ecNumber>
    </submittedName>
</protein>
<comment type="caution">
    <text evidence="4">The sequence shown here is derived from an EMBL/GenBank/DDBJ whole genome shotgun (WGS) entry which is preliminary data.</text>
</comment>
<comment type="catalytic activity">
    <reaction evidence="3">
        <text>alpha-L-fucose = beta-L-fucose</text>
        <dbReference type="Rhea" id="RHEA:25580"/>
        <dbReference type="ChEBI" id="CHEBI:42548"/>
        <dbReference type="ChEBI" id="CHEBI:42589"/>
        <dbReference type="EC" id="5.1.3.29"/>
    </reaction>
</comment>
<accession>A0ABS5KCQ5</accession>
<dbReference type="InterPro" id="IPR007721">
    <property type="entry name" value="RbsD_FucU"/>
</dbReference>
<dbReference type="GO" id="GO:0036373">
    <property type="term" value="F:L-fucose mutarotase activity"/>
    <property type="evidence" value="ECO:0007669"/>
    <property type="project" value="UniProtKB-EC"/>
</dbReference>
<dbReference type="Proteomes" id="UP000721861">
    <property type="component" value="Unassembled WGS sequence"/>
</dbReference>
<comment type="catalytic activity">
    <reaction evidence="1">
        <text>beta-D-ribopyranose = beta-D-ribofuranose</text>
        <dbReference type="Rhea" id="RHEA:25432"/>
        <dbReference type="ChEBI" id="CHEBI:27476"/>
        <dbReference type="ChEBI" id="CHEBI:47002"/>
        <dbReference type="EC" id="5.4.99.62"/>
    </reaction>
</comment>
<dbReference type="PANTHER" id="PTHR31690">
    <property type="entry name" value="FUCOSE MUTAROTASE"/>
    <property type="match status" value="1"/>
</dbReference>
<gene>
    <name evidence="4" type="primary">fucU</name>
    <name evidence="4" type="ORF">KEM09_15490</name>
</gene>
<dbReference type="EC" id="5.1.3.29" evidence="4"/>
<dbReference type="NCBIfam" id="NF011949">
    <property type="entry name" value="PRK15420.1"/>
    <property type="match status" value="1"/>
</dbReference>
<evidence type="ECO:0000256" key="1">
    <source>
        <dbReference type="ARBA" id="ARBA00000223"/>
    </source>
</evidence>
<evidence type="ECO:0000256" key="2">
    <source>
        <dbReference type="ARBA" id="ARBA00023235"/>
    </source>
</evidence>
<dbReference type="Pfam" id="PF05025">
    <property type="entry name" value="RbsD_FucU"/>
    <property type="match status" value="1"/>
</dbReference>
<dbReference type="SUPFAM" id="SSF102546">
    <property type="entry name" value="RbsD-like"/>
    <property type="match status" value="1"/>
</dbReference>
<keyword evidence="5" id="KW-1185">Reference proteome</keyword>
<sequence>MLKGISPLISPELLAVLARMGHGDEIVFADAHFPGESLNPNLLRADGLHIADLLAAILPLFELDAYVPAPIVMMAPVEGDELDVSVETAYLEAIHQTNPHAAPVERIERFDFYERARKAFAVVMTGETAKYGNILLKKGVTPVN</sequence>